<dbReference type="Proteomes" id="UP000615455">
    <property type="component" value="Unassembled WGS sequence"/>
</dbReference>
<sequence length="78" mass="8791">MYDDITCLHVLYNTRLPCGRFANIKFRLSLCDEATDALYVTHEQIVAGGVLKFRMTDAPTSKTYAHADLPYSLSSMND</sequence>
<proteinExistence type="predicted"/>
<reference evidence="2" key="1">
    <citation type="journal article" date="2019" name="Int. J. Syst. Evol. Microbiol.">
        <title>The Global Catalogue of Microorganisms (GCM) 10K type strain sequencing project: providing services to taxonomists for standard genome sequencing and annotation.</title>
        <authorList>
            <consortium name="The Broad Institute Genomics Platform"/>
            <consortium name="The Broad Institute Genome Sequencing Center for Infectious Disease"/>
            <person name="Wu L."/>
            <person name="Ma J."/>
        </authorList>
    </citation>
    <scope>NUCLEOTIDE SEQUENCE [LARGE SCALE GENOMIC DNA]</scope>
    <source>
        <strain evidence="2">CGMCC 1.15043</strain>
    </source>
</reference>
<accession>A0ABQ1FIG4</accession>
<protein>
    <submittedName>
        <fullName evidence="1">Uncharacterized protein</fullName>
    </submittedName>
</protein>
<dbReference type="EMBL" id="BMHE01000065">
    <property type="protein sequence ID" value="GGA11985.1"/>
    <property type="molecule type" value="Genomic_DNA"/>
</dbReference>
<organism evidence="1 2">
    <name type="scientific">Paenibacillus marchantiophytorum</name>
    <dbReference type="NCBI Taxonomy" id="1619310"/>
    <lineage>
        <taxon>Bacteria</taxon>
        <taxon>Bacillati</taxon>
        <taxon>Bacillota</taxon>
        <taxon>Bacilli</taxon>
        <taxon>Bacillales</taxon>
        <taxon>Paenibacillaceae</taxon>
        <taxon>Paenibacillus</taxon>
    </lineage>
</organism>
<keyword evidence="2" id="KW-1185">Reference proteome</keyword>
<dbReference type="RefSeq" id="WP_189019966.1">
    <property type="nucleotide sequence ID" value="NZ_BMHE01000065.1"/>
</dbReference>
<evidence type="ECO:0000313" key="1">
    <source>
        <dbReference type="EMBL" id="GGA11985.1"/>
    </source>
</evidence>
<comment type="caution">
    <text evidence="1">The sequence shown here is derived from an EMBL/GenBank/DDBJ whole genome shotgun (WGS) entry which is preliminary data.</text>
</comment>
<evidence type="ECO:0000313" key="2">
    <source>
        <dbReference type="Proteomes" id="UP000615455"/>
    </source>
</evidence>
<name>A0ABQ1FIG4_9BACL</name>
<gene>
    <name evidence="1" type="ORF">GCM10008018_66310</name>
</gene>